<reference evidence="1" key="1">
    <citation type="submission" date="2014-05" db="EMBL/GenBank/DDBJ databases">
        <authorList>
            <person name="Chronopoulou M."/>
        </authorList>
    </citation>
    <scope>NUCLEOTIDE SEQUENCE</scope>
    <source>
        <tissue evidence="1">Whole organism</tissue>
    </source>
</reference>
<sequence>MLLCCILGDLQFFYGFTKPMDLGRQDLEFHYSAVIRREVREVRSWKDISFMVIWMDLSLRRNQMYGSASIHPSRW</sequence>
<organism evidence="1">
    <name type="scientific">Lepeophtheirus salmonis</name>
    <name type="common">Salmon louse</name>
    <name type="synonym">Caligus salmonis</name>
    <dbReference type="NCBI Taxonomy" id="72036"/>
    <lineage>
        <taxon>Eukaryota</taxon>
        <taxon>Metazoa</taxon>
        <taxon>Ecdysozoa</taxon>
        <taxon>Arthropoda</taxon>
        <taxon>Crustacea</taxon>
        <taxon>Multicrustacea</taxon>
        <taxon>Hexanauplia</taxon>
        <taxon>Copepoda</taxon>
        <taxon>Siphonostomatoida</taxon>
        <taxon>Caligidae</taxon>
        <taxon>Lepeophtheirus</taxon>
    </lineage>
</organism>
<accession>A0A0K2URZ8</accession>
<name>A0A0K2URZ8_LEPSM</name>
<dbReference type="EMBL" id="HACA01023672">
    <property type="protein sequence ID" value="CDW41033.1"/>
    <property type="molecule type" value="Transcribed_RNA"/>
</dbReference>
<protein>
    <submittedName>
        <fullName evidence="1">Uncharacterized protein</fullName>
    </submittedName>
</protein>
<proteinExistence type="predicted"/>
<evidence type="ECO:0000313" key="1">
    <source>
        <dbReference type="EMBL" id="CDW41033.1"/>
    </source>
</evidence>
<dbReference type="AlphaFoldDB" id="A0A0K2URZ8"/>